<dbReference type="InterPro" id="IPR025110">
    <property type="entry name" value="AMP-bd_C"/>
</dbReference>
<dbReference type="GO" id="GO:0005524">
    <property type="term" value="F:ATP binding"/>
    <property type="evidence" value="ECO:0007669"/>
    <property type="project" value="UniProtKB-KW"/>
</dbReference>
<keyword evidence="4" id="KW-0067">ATP-binding</keyword>
<reference evidence="6" key="1">
    <citation type="journal article" date="2011" name="PLoS ONE">
        <title>Ralstonia syzygii, the Blood Disease Bacterium and some Asian R. solanacearum strains form a single genomic species despite divergent lifestyles.</title>
        <authorList>
            <person name="Remenant B."/>
            <person name="de Cambiaire J.C."/>
            <person name="Cellier G."/>
            <person name="Jacobs J.M."/>
            <person name="Mangenot S."/>
            <person name="Barbe V."/>
            <person name="Lajus A."/>
            <person name="Vallenet D."/>
            <person name="Medigue C."/>
            <person name="Fegan M."/>
            <person name="Allen C."/>
            <person name="Prior P."/>
        </authorList>
    </citation>
    <scope>NUCLEOTIDE SEQUENCE</scope>
    <source>
        <strain evidence="6">R24</strain>
    </source>
</reference>
<dbReference type="GO" id="GO:0004321">
    <property type="term" value="F:fatty-acyl-CoA synthase activity"/>
    <property type="evidence" value="ECO:0007669"/>
    <property type="project" value="TreeGrafter"/>
</dbReference>
<protein>
    <recommendedName>
        <fullName evidence="5">AMP-binding enzyme C-terminal domain-containing protein</fullName>
    </recommendedName>
</protein>
<proteinExistence type="inferred from homology"/>
<reference evidence="6" key="2">
    <citation type="submission" date="2011-04" db="EMBL/GenBank/DDBJ databases">
        <authorList>
            <person name="Genoscope - CEA"/>
        </authorList>
    </citation>
    <scope>NUCLEOTIDE SEQUENCE</scope>
    <source>
        <strain evidence="6">R24</strain>
    </source>
</reference>
<dbReference type="AlphaFoldDB" id="G3ABH9"/>
<dbReference type="Gene3D" id="3.30.300.30">
    <property type="match status" value="1"/>
</dbReference>
<sequence>MISLEAFLRSRDVLLAHREDYDSAARHFVPKAFLVLRAGHVAGPELARDILRFCRARLASYKRVRCIEFAELPKTISGKIRRVELRQREAARPETGRNLHEYWEDDFPAD</sequence>
<dbReference type="SUPFAM" id="SSF56801">
    <property type="entry name" value="Acetyl-CoA synthetase-like"/>
    <property type="match status" value="1"/>
</dbReference>
<evidence type="ECO:0000256" key="2">
    <source>
        <dbReference type="ARBA" id="ARBA00022598"/>
    </source>
</evidence>
<organism evidence="6">
    <name type="scientific">Ralstonia syzygii R24</name>
    <dbReference type="NCBI Taxonomy" id="907261"/>
    <lineage>
        <taxon>Bacteria</taxon>
        <taxon>Pseudomonadati</taxon>
        <taxon>Pseudomonadota</taxon>
        <taxon>Betaproteobacteria</taxon>
        <taxon>Burkholderiales</taxon>
        <taxon>Burkholderiaceae</taxon>
        <taxon>Ralstonia</taxon>
        <taxon>Ralstonia solanacearum species complex</taxon>
    </lineage>
</organism>
<name>G3ABH9_9RALS</name>
<accession>G3ABH9</accession>
<dbReference type="GO" id="GO:0006633">
    <property type="term" value="P:fatty acid biosynthetic process"/>
    <property type="evidence" value="ECO:0007669"/>
    <property type="project" value="TreeGrafter"/>
</dbReference>
<evidence type="ECO:0000313" key="6">
    <source>
        <dbReference type="EMBL" id="CCA86878.1"/>
    </source>
</evidence>
<evidence type="ECO:0000256" key="3">
    <source>
        <dbReference type="ARBA" id="ARBA00022741"/>
    </source>
</evidence>
<dbReference type="EMBL" id="FR854092">
    <property type="protein sequence ID" value="CCA86878.1"/>
    <property type="molecule type" value="Genomic_DNA"/>
</dbReference>
<keyword evidence="2" id="KW-0436">Ligase</keyword>
<dbReference type="PANTHER" id="PTHR43605">
    <property type="entry name" value="ACYL-COENZYME A SYNTHETASE"/>
    <property type="match status" value="1"/>
</dbReference>
<dbReference type="GO" id="GO:0006637">
    <property type="term" value="P:acyl-CoA metabolic process"/>
    <property type="evidence" value="ECO:0007669"/>
    <property type="project" value="TreeGrafter"/>
</dbReference>
<keyword evidence="3" id="KW-0547">Nucleotide-binding</keyword>
<evidence type="ECO:0000256" key="4">
    <source>
        <dbReference type="ARBA" id="ARBA00022840"/>
    </source>
</evidence>
<evidence type="ECO:0000259" key="5">
    <source>
        <dbReference type="Pfam" id="PF13193"/>
    </source>
</evidence>
<dbReference type="Pfam" id="PF13193">
    <property type="entry name" value="AMP-binding_C"/>
    <property type="match status" value="1"/>
</dbReference>
<dbReference type="InterPro" id="IPR045851">
    <property type="entry name" value="AMP-bd_C_sf"/>
</dbReference>
<evidence type="ECO:0000256" key="1">
    <source>
        <dbReference type="ARBA" id="ARBA00006432"/>
    </source>
</evidence>
<gene>
    <name evidence="6" type="ORF">RALSY_mp30190</name>
</gene>
<comment type="similarity">
    <text evidence="1">Belongs to the ATP-dependent AMP-binding enzyme family.</text>
</comment>
<feature type="domain" description="AMP-binding enzyme C-terminal" evidence="5">
    <location>
        <begin position="29"/>
        <end position="79"/>
    </location>
</feature>
<dbReference type="GO" id="GO:0015645">
    <property type="term" value="F:fatty acid ligase activity"/>
    <property type="evidence" value="ECO:0007669"/>
    <property type="project" value="TreeGrafter"/>
</dbReference>
<dbReference type="InterPro" id="IPR051087">
    <property type="entry name" value="Mitochondrial_ACSM"/>
</dbReference>
<dbReference type="PANTHER" id="PTHR43605:SF10">
    <property type="entry name" value="ACYL-COA SYNTHETASE MEDIUM CHAIN FAMILY MEMBER 3"/>
    <property type="match status" value="1"/>
</dbReference>